<protein>
    <submittedName>
        <fullName evidence="2">Uncharacterized protein</fullName>
    </submittedName>
</protein>
<sequence>MTNHGSAISSPPASAPDTPDTGYTSTTTVVVELTSFVTVTETLDIGTSATPNSNSAQPISSGASDGVLTTTASPMTVQPVSHATSTTIFRTVTSTISGVAKTVTITETRAIGTGVGTEIGSSVLGTHSNPAPFSTTATALPTGVTATSGTLVTPAVSGNVTWNYTSTNPFPPGPASTTVFPLVSGGSSKPKTKGGNSGNGSSGGSCILMLAAIAVGFISL</sequence>
<dbReference type="AlphaFoldDB" id="A0AAJ0FNU6"/>
<dbReference type="GeneID" id="85310634"/>
<feature type="region of interest" description="Disordered" evidence="1">
    <location>
        <begin position="47"/>
        <end position="67"/>
    </location>
</feature>
<evidence type="ECO:0000256" key="1">
    <source>
        <dbReference type="SAM" id="MobiDB-lite"/>
    </source>
</evidence>
<comment type="caution">
    <text evidence="2">The sequence shown here is derived from an EMBL/GenBank/DDBJ whole genome shotgun (WGS) entry which is preliminary data.</text>
</comment>
<accession>A0AAJ0FNU6</accession>
<organism evidence="2 3">
    <name type="scientific">Phialemonium atrogriseum</name>
    <dbReference type="NCBI Taxonomy" id="1093897"/>
    <lineage>
        <taxon>Eukaryota</taxon>
        <taxon>Fungi</taxon>
        <taxon>Dikarya</taxon>
        <taxon>Ascomycota</taxon>
        <taxon>Pezizomycotina</taxon>
        <taxon>Sordariomycetes</taxon>
        <taxon>Sordariomycetidae</taxon>
        <taxon>Cephalothecales</taxon>
        <taxon>Cephalothecaceae</taxon>
        <taxon>Phialemonium</taxon>
    </lineage>
</organism>
<reference evidence="2" key="1">
    <citation type="submission" date="2023-06" db="EMBL/GenBank/DDBJ databases">
        <title>Genome-scale phylogeny and comparative genomics of the fungal order Sordariales.</title>
        <authorList>
            <consortium name="Lawrence Berkeley National Laboratory"/>
            <person name="Hensen N."/>
            <person name="Bonometti L."/>
            <person name="Westerberg I."/>
            <person name="Brannstrom I.O."/>
            <person name="Guillou S."/>
            <person name="Cros-Aarteil S."/>
            <person name="Calhoun S."/>
            <person name="Haridas S."/>
            <person name="Kuo A."/>
            <person name="Mondo S."/>
            <person name="Pangilinan J."/>
            <person name="Riley R."/>
            <person name="Labutti K."/>
            <person name="Andreopoulos B."/>
            <person name="Lipzen A."/>
            <person name="Chen C."/>
            <person name="Yanf M."/>
            <person name="Daum C."/>
            <person name="Ng V."/>
            <person name="Clum A."/>
            <person name="Steindorff A."/>
            <person name="Ohm R."/>
            <person name="Martin F."/>
            <person name="Silar P."/>
            <person name="Natvig D."/>
            <person name="Lalanne C."/>
            <person name="Gautier V."/>
            <person name="Ament-Velasquez S.L."/>
            <person name="Kruys A."/>
            <person name="Hutchinson M.I."/>
            <person name="Powell A.J."/>
            <person name="Barry K."/>
            <person name="Miller A.N."/>
            <person name="Grigoriev I.V."/>
            <person name="Debuchy R."/>
            <person name="Gladieux P."/>
            <person name="Thoren M.H."/>
            <person name="Johannesson H."/>
        </authorList>
    </citation>
    <scope>NUCLEOTIDE SEQUENCE</scope>
    <source>
        <strain evidence="2">8032-3</strain>
    </source>
</reference>
<feature type="region of interest" description="Disordered" evidence="1">
    <location>
        <begin position="175"/>
        <end position="200"/>
    </location>
</feature>
<dbReference type="EMBL" id="MU839003">
    <property type="protein sequence ID" value="KAK1769379.1"/>
    <property type="molecule type" value="Genomic_DNA"/>
</dbReference>
<gene>
    <name evidence="2" type="ORF">QBC33DRAFT_533213</name>
</gene>
<dbReference type="Proteomes" id="UP001244011">
    <property type="component" value="Unassembled WGS sequence"/>
</dbReference>
<keyword evidence="3" id="KW-1185">Reference proteome</keyword>
<dbReference type="RefSeq" id="XP_060285592.1">
    <property type="nucleotide sequence ID" value="XM_060427447.1"/>
</dbReference>
<proteinExistence type="predicted"/>
<evidence type="ECO:0000313" key="3">
    <source>
        <dbReference type="Proteomes" id="UP001244011"/>
    </source>
</evidence>
<feature type="region of interest" description="Disordered" evidence="1">
    <location>
        <begin position="1"/>
        <end position="23"/>
    </location>
</feature>
<name>A0AAJ0FNU6_9PEZI</name>
<evidence type="ECO:0000313" key="2">
    <source>
        <dbReference type="EMBL" id="KAK1769379.1"/>
    </source>
</evidence>